<dbReference type="GeneID" id="25014028"/>
<dbReference type="EMBL" id="WISR01000279">
    <property type="protein sequence ID" value="MQW37789.1"/>
    <property type="molecule type" value="Genomic_DNA"/>
</dbReference>
<name>A0AAW9U077_RHIML</name>
<comment type="caution">
    <text evidence="1">The sequence shown here is derived from an EMBL/GenBank/DDBJ whole genome shotgun (WGS) entry which is preliminary data.</text>
</comment>
<gene>
    <name evidence="1" type="ORF">GHK53_34885</name>
</gene>
<sequence>MWLELHDNNGPIFVNMNSVTHFQRVEGQRRTTLVTFAPKNADCVTLQVKESPDEIMEMLWEED</sequence>
<dbReference type="Proteomes" id="UP000429484">
    <property type="component" value="Unassembled WGS sequence"/>
</dbReference>
<evidence type="ECO:0000313" key="1">
    <source>
        <dbReference type="EMBL" id="MQW37789.1"/>
    </source>
</evidence>
<dbReference type="RefSeq" id="WP_013850850.1">
    <property type="nucleotide sequence ID" value="NZ_CP019586.1"/>
</dbReference>
<organism evidence="1 2">
    <name type="scientific">Rhizobium meliloti</name>
    <name type="common">Ensifer meliloti</name>
    <name type="synonym">Sinorhizobium meliloti</name>
    <dbReference type="NCBI Taxonomy" id="382"/>
    <lineage>
        <taxon>Bacteria</taxon>
        <taxon>Pseudomonadati</taxon>
        <taxon>Pseudomonadota</taxon>
        <taxon>Alphaproteobacteria</taxon>
        <taxon>Hyphomicrobiales</taxon>
        <taxon>Rhizobiaceae</taxon>
        <taxon>Sinorhizobium/Ensifer group</taxon>
        <taxon>Sinorhizobium</taxon>
    </lineage>
</organism>
<evidence type="ECO:0000313" key="2">
    <source>
        <dbReference type="Proteomes" id="UP000429484"/>
    </source>
</evidence>
<accession>A0AAW9U077</accession>
<proteinExistence type="predicted"/>
<protein>
    <submittedName>
        <fullName evidence="1">Uncharacterized protein</fullName>
    </submittedName>
</protein>
<dbReference type="AlphaFoldDB" id="A0AAW9U077"/>
<reference evidence="1 2" key="1">
    <citation type="journal article" date="2013" name="Genome Biol.">
        <title>Comparative genomics of the core and accessory genomes of 48 Sinorhizobium strains comprising five genospecies.</title>
        <authorList>
            <person name="Sugawara M."/>
            <person name="Epstein B."/>
            <person name="Badgley B.D."/>
            <person name="Unno T."/>
            <person name="Xu L."/>
            <person name="Reese J."/>
            <person name="Gyaneshwar P."/>
            <person name="Denny R."/>
            <person name="Mudge J."/>
            <person name="Bharti A.K."/>
            <person name="Farmer A.D."/>
            <person name="May G.D."/>
            <person name="Woodward J.E."/>
            <person name="Medigue C."/>
            <person name="Vallenet D."/>
            <person name="Lajus A."/>
            <person name="Rouy Z."/>
            <person name="Martinez-Vaz B."/>
            <person name="Tiffin P."/>
            <person name="Young N.D."/>
            <person name="Sadowsky M.J."/>
        </authorList>
    </citation>
    <scope>NUCLEOTIDE SEQUENCE [LARGE SCALE GENOMIC DNA]</scope>
    <source>
        <strain evidence="1 2">N6B1</strain>
    </source>
</reference>